<dbReference type="Proteomes" id="UP000035068">
    <property type="component" value="Unassembled WGS sequence"/>
</dbReference>
<dbReference type="AlphaFoldDB" id="A0A0C2EF69"/>
<keyword evidence="1" id="KW-0378">Hydrolase</keyword>
<reference evidence="1 2" key="1">
    <citation type="submission" date="2014-12" db="EMBL/GenBank/DDBJ databases">
        <title>Genomes of Geoalkalibacter ferrihydriticus and Geoalkalibacter subterraneus, two haloalkaliphilic metal-reducing members of the Geobacteraceae.</title>
        <authorList>
            <person name="Badalamenti J.P."/>
            <person name="Torres C.I."/>
            <person name="Krajmalnik-Brown R."/>
            <person name="Bond D.R."/>
        </authorList>
    </citation>
    <scope>NUCLEOTIDE SEQUENCE [LARGE SCALE GENOMIC DNA]</scope>
    <source>
        <strain evidence="1 2">DSM 17813</strain>
    </source>
</reference>
<accession>A0A0C2EF69</accession>
<protein>
    <submittedName>
        <fullName evidence="1">Alpha/beta hydrolase</fullName>
    </submittedName>
</protein>
<organism evidence="1 2">
    <name type="scientific">Geoalkalibacter ferrihydriticus DSM 17813</name>
    <dbReference type="NCBI Taxonomy" id="1121915"/>
    <lineage>
        <taxon>Bacteria</taxon>
        <taxon>Pseudomonadati</taxon>
        <taxon>Thermodesulfobacteriota</taxon>
        <taxon>Desulfuromonadia</taxon>
        <taxon>Desulfuromonadales</taxon>
        <taxon>Geoalkalibacteraceae</taxon>
        <taxon>Geoalkalibacter</taxon>
    </lineage>
</organism>
<evidence type="ECO:0000313" key="1">
    <source>
        <dbReference type="EMBL" id="KIH77258.1"/>
    </source>
</evidence>
<name>A0A0C2EF69_9BACT</name>
<keyword evidence="2" id="KW-1185">Reference proteome</keyword>
<gene>
    <name evidence="1" type="ORF">GFER_00355</name>
</gene>
<dbReference type="InterPro" id="IPR008886">
    <property type="entry name" value="UPF0227/Esterase_YqiA"/>
</dbReference>
<dbReference type="EMBL" id="JWJD01000001">
    <property type="protein sequence ID" value="KIH77258.1"/>
    <property type="molecule type" value="Genomic_DNA"/>
</dbReference>
<proteinExistence type="predicted"/>
<sequence>MKVIFSHGKESGPWGTKIRALAAVAKTAGCMVESVDFRHTNDPDQRVRHLLDTVFPGDTLILVGSSMGGYVATLAAKTLRPRGLFLMAPAFYLPGYIEQDPDPQNIPTVVVHGLWDEVVPLENALRFARRHNSALHLLPAGHSLVEQMPAVERLFAGFLQDVRPFTSE</sequence>
<dbReference type="RefSeq" id="WP_040095053.1">
    <property type="nucleotide sequence ID" value="NZ_JWJD01000001.1"/>
</dbReference>
<dbReference type="GO" id="GO:0016787">
    <property type="term" value="F:hydrolase activity"/>
    <property type="evidence" value="ECO:0007669"/>
    <property type="project" value="UniProtKB-KW"/>
</dbReference>
<dbReference type="Gene3D" id="3.40.50.1820">
    <property type="entry name" value="alpha/beta hydrolase"/>
    <property type="match status" value="1"/>
</dbReference>
<comment type="caution">
    <text evidence="1">The sequence shown here is derived from an EMBL/GenBank/DDBJ whole genome shotgun (WGS) entry which is preliminary data.</text>
</comment>
<dbReference type="SUPFAM" id="SSF53474">
    <property type="entry name" value="alpha/beta-Hydrolases"/>
    <property type="match status" value="1"/>
</dbReference>
<dbReference type="Pfam" id="PF05728">
    <property type="entry name" value="UPF0227"/>
    <property type="match status" value="1"/>
</dbReference>
<evidence type="ECO:0000313" key="2">
    <source>
        <dbReference type="Proteomes" id="UP000035068"/>
    </source>
</evidence>
<dbReference type="InterPro" id="IPR029058">
    <property type="entry name" value="AB_hydrolase_fold"/>
</dbReference>